<organism evidence="3 4">
    <name type="scientific">Kalmanozyma brasiliensis (strain GHG001)</name>
    <name type="common">Yeast</name>
    <name type="synonym">Pseudozyma brasiliensis</name>
    <dbReference type="NCBI Taxonomy" id="1365824"/>
    <lineage>
        <taxon>Eukaryota</taxon>
        <taxon>Fungi</taxon>
        <taxon>Dikarya</taxon>
        <taxon>Basidiomycota</taxon>
        <taxon>Ustilaginomycotina</taxon>
        <taxon>Ustilaginomycetes</taxon>
        <taxon>Ustilaginales</taxon>
        <taxon>Ustilaginaceae</taxon>
        <taxon>Kalmanozyma</taxon>
    </lineage>
</organism>
<accession>V5EWF0</accession>
<dbReference type="OrthoDB" id="198652at2759"/>
<dbReference type="RefSeq" id="XP_016292657.1">
    <property type="nucleotide sequence ID" value="XM_016437184.1"/>
</dbReference>
<reference evidence="4" key="1">
    <citation type="journal article" date="2013" name="Genome Announc.">
        <title>Draft genome sequence of Pseudozyma brasiliensis sp. nov. strain GHG001, a high producer of endo-1,4-xylanase isolated from an insect pest of sugarcane.</title>
        <authorList>
            <person name="Oliveira J.V.D.C."/>
            <person name="dos Santos R.A.C."/>
            <person name="Borges T.A."/>
            <person name="Riano-Pachon D.M."/>
            <person name="Goldman G.H."/>
        </authorList>
    </citation>
    <scope>NUCLEOTIDE SEQUENCE [LARGE SCALE GENOMIC DNA]</scope>
    <source>
        <strain evidence="4">GHG001</strain>
    </source>
</reference>
<feature type="signal peptide" evidence="2">
    <location>
        <begin position="1"/>
        <end position="20"/>
    </location>
</feature>
<name>V5EWF0_KALBG</name>
<evidence type="ECO:0000256" key="2">
    <source>
        <dbReference type="SAM" id="SignalP"/>
    </source>
</evidence>
<protein>
    <submittedName>
        <fullName evidence="3">Uncharacterized protein</fullName>
    </submittedName>
</protein>
<dbReference type="GO" id="GO:0008962">
    <property type="term" value="F:phosphatidylglycerophosphatase activity"/>
    <property type="evidence" value="ECO:0007669"/>
    <property type="project" value="InterPro"/>
</dbReference>
<gene>
    <name evidence="3" type="ORF">PSEUBRA_SCAF2g02787</name>
</gene>
<dbReference type="GeneID" id="27419856"/>
<proteinExistence type="predicted"/>
<feature type="region of interest" description="Disordered" evidence="1">
    <location>
        <begin position="563"/>
        <end position="584"/>
    </location>
</feature>
<dbReference type="STRING" id="1365824.V5EWF0"/>
<evidence type="ECO:0000256" key="1">
    <source>
        <dbReference type="SAM" id="MobiDB-lite"/>
    </source>
</evidence>
<dbReference type="EMBL" id="KI545862">
    <property type="protein sequence ID" value="EST07668.1"/>
    <property type="molecule type" value="Genomic_DNA"/>
</dbReference>
<sequence length="642" mass="70138">MANLAGVAAVFAVIFRPSLVVPHVQVPDIRHLDWEALHANGVRFLVFDKDNCLTAPHSDVLEPSITEAWQRCQHVFGRENILIVSNSSGSSSDPSGLGAESLSRALNVPVLCHKDKKPAKGCAREALQYFVALSYDRETTLAQAQHMPPGSASIEAGPSGEAKRYLKERRRVLSSQVPEDKAGNGSILLVGDRTMTDVVVAHRMNDELYRRRRRLGLDKPHSTSDAPISASEKIPPPQCISVLTTGIWTYEGRINAILRKLEIKVTRYLIRKGFQPGAPGLISLRKAASHPPTDWQKIAVTSYTQSEKAIAAPSEDNVAQFAYTGDRVPSAIPGQPTLGAILIATLVRPLPPRIASLFTGILSSRPIMWISTNLRDGWNVMIKGLEFGVREAGIQSQSRRSRKIPYDAATPAGLTLTRSGAQLDEMLPESKSKLKEGEVSASLACYIESRVSDTLPAVSGAATQLRNRLTGTASSLPTFSARTFLSPFSRVSPSKPAPPTTSFPQRTMHTSAILHQQPPPGANGPRPRVPTRNWIAAFAALAIVPASYYAGMRLHDLKDAKTIDPAQSLPPTPAAPSPVLHQHQGQDAEIRQSDANTSRALVKAHSQRKRELELTLFHLVREREDVLDKLERVHQRRLESSP</sequence>
<dbReference type="InterPro" id="IPR027706">
    <property type="entry name" value="PGP_Pase"/>
</dbReference>
<feature type="chain" id="PRO_5004732761" evidence="2">
    <location>
        <begin position="21"/>
        <end position="642"/>
    </location>
</feature>
<dbReference type="HOGENOM" id="CLU_399072_0_0_1"/>
<dbReference type="Pfam" id="PF09419">
    <property type="entry name" value="PGP_phosphatase"/>
    <property type="match status" value="1"/>
</dbReference>
<keyword evidence="2" id="KW-0732">Signal</keyword>
<dbReference type="eggNOG" id="KOG2961">
    <property type="taxonomic scope" value="Eukaryota"/>
</dbReference>
<evidence type="ECO:0000313" key="3">
    <source>
        <dbReference type="EMBL" id="EST07668.1"/>
    </source>
</evidence>
<dbReference type="Proteomes" id="UP000019377">
    <property type="component" value="Unassembled WGS sequence"/>
</dbReference>
<keyword evidence="4" id="KW-1185">Reference proteome</keyword>
<evidence type="ECO:0000313" key="4">
    <source>
        <dbReference type="Proteomes" id="UP000019377"/>
    </source>
</evidence>
<dbReference type="OMA" id="NCLTAPH"/>
<dbReference type="AlphaFoldDB" id="V5EWF0"/>